<name>A0A4Q7J164_9PSEU</name>
<feature type="domain" description="AB hydrolase-1" evidence="1">
    <location>
        <begin position="57"/>
        <end position="276"/>
    </location>
</feature>
<dbReference type="SUPFAM" id="SSF53474">
    <property type="entry name" value="alpha/beta-Hydrolases"/>
    <property type="match status" value="1"/>
</dbReference>
<gene>
    <name evidence="2" type="ORF">EWH70_24860</name>
</gene>
<protein>
    <submittedName>
        <fullName evidence="2">Alpha/beta hydrolase</fullName>
    </submittedName>
</protein>
<dbReference type="PANTHER" id="PTHR43194">
    <property type="entry name" value="HYDROLASE ALPHA/BETA FOLD FAMILY"/>
    <property type="match status" value="1"/>
</dbReference>
<accession>A0A4Q7J164</accession>
<evidence type="ECO:0000313" key="2">
    <source>
        <dbReference type="EMBL" id="RZQ61121.1"/>
    </source>
</evidence>
<dbReference type="OrthoDB" id="63519at2"/>
<evidence type="ECO:0000259" key="1">
    <source>
        <dbReference type="Pfam" id="PF12697"/>
    </source>
</evidence>
<dbReference type="AlphaFoldDB" id="A0A4Q7J164"/>
<dbReference type="InterPro" id="IPR029058">
    <property type="entry name" value="AB_hydrolase_fold"/>
</dbReference>
<dbReference type="Pfam" id="PF12697">
    <property type="entry name" value="Abhydrolase_6"/>
    <property type="match status" value="1"/>
</dbReference>
<dbReference type="PANTHER" id="PTHR43194:SF2">
    <property type="entry name" value="PEROXISOMAL MEMBRANE PROTEIN LPX1"/>
    <property type="match status" value="1"/>
</dbReference>
<dbReference type="Proteomes" id="UP000292003">
    <property type="component" value="Unassembled WGS sequence"/>
</dbReference>
<dbReference type="GO" id="GO:0016787">
    <property type="term" value="F:hydrolase activity"/>
    <property type="evidence" value="ECO:0007669"/>
    <property type="project" value="UniProtKB-KW"/>
</dbReference>
<keyword evidence="3" id="KW-1185">Reference proteome</keyword>
<evidence type="ECO:0000313" key="3">
    <source>
        <dbReference type="Proteomes" id="UP000292003"/>
    </source>
</evidence>
<proteinExistence type="predicted"/>
<reference evidence="2 3" key="1">
    <citation type="submission" date="2019-02" db="EMBL/GenBank/DDBJ databases">
        <title>Draft genome sequence of Amycolatopsis sp. 8-3EHSu isolated from roots of Suaeda maritima.</title>
        <authorList>
            <person name="Duangmal K."/>
            <person name="Chantavorakit T."/>
        </authorList>
    </citation>
    <scope>NUCLEOTIDE SEQUENCE [LARGE SCALE GENOMIC DNA]</scope>
    <source>
        <strain evidence="2 3">8-3EHSu</strain>
    </source>
</reference>
<dbReference type="EMBL" id="SFCC01000013">
    <property type="protein sequence ID" value="RZQ61121.1"/>
    <property type="molecule type" value="Genomic_DNA"/>
</dbReference>
<sequence length="292" mass="31735">MRNQTSATGKGTPVSETAVPVDMDGVVERRDLVVEKVTSADGTSIAYERSGEGPPVVMLGGGLTQKAMFAPLARFLAENFTVYNYDRRGRGDSGDNGNGDTYTIDHEVADLEAVVRSIGEPCNVWANCTGGIIALRAAAQGVPMAKLAVYEPPYSAPDTPPDYLDRVKELVAADRSEDAVELFWREYVRFPDELIANFRFHPSWDTFVALAPTIVYDGVIGNDHAALPHRQLARTTVPVLVVDGGASPQWQREACETVAREVADGRHVRLEGQTHLFDQATLAPVLAEFFSA</sequence>
<keyword evidence="2" id="KW-0378">Hydrolase</keyword>
<dbReference type="Gene3D" id="3.40.50.1820">
    <property type="entry name" value="alpha/beta hydrolase"/>
    <property type="match status" value="1"/>
</dbReference>
<comment type="caution">
    <text evidence="2">The sequence shown here is derived from an EMBL/GenBank/DDBJ whole genome shotgun (WGS) entry which is preliminary data.</text>
</comment>
<dbReference type="InterPro" id="IPR000073">
    <property type="entry name" value="AB_hydrolase_1"/>
</dbReference>
<organism evidence="2 3">
    <name type="scientific">Amycolatopsis suaedae</name>
    <dbReference type="NCBI Taxonomy" id="2510978"/>
    <lineage>
        <taxon>Bacteria</taxon>
        <taxon>Bacillati</taxon>
        <taxon>Actinomycetota</taxon>
        <taxon>Actinomycetes</taxon>
        <taxon>Pseudonocardiales</taxon>
        <taxon>Pseudonocardiaceae</taxon>
        <taxon>Amycolatopsis</taxon>
    </lineage>
</organism>
<dbReference type="InterPro" id="IPR050228">
    <property type="entry name" value="Carboxylesterase_BioH"/>
</dbReference>